<dbReference type="Pfam" id="PF02776">
    <property type="entry name" value="TPP_enzyme_N"/>
    <property type="match status" value="1"/>
</dbReference>
<name>A0ABR6NJT1_9SPHN</name>
<dbReference type="Gene3D" id="3.40.50.1220">
    <property type="entry name" value="TPP-binding domain"/>
    <property type="match status" value="1"/>
</dbReference>
<evidence type="ECO:0000259" key="5">
    <source>
        <dbReference type="Pfam" id="PF00205"/>
    </source>
</evidence>
<evidence type="ECO:0000259" key="6">
    <source>
        <dbReference type="Pfam" id="PF02775"/>
    </source>
</evidence>
<comment type="similarity">
    <text evidence="2 4">Belongs to the TPP enzyme family.</text>
</comment>
<dbReference type="InterPro" id="IPR045229">
    <property type="entry name" value="TPP_enz"/>
</dbReference>
<evidence type="ECO:0000313" key="9">
    <source>
        <dbReference type="Proteomes" id="UP001138540"/>
    </source>
</evidence>
<dbReference type="InterPro" id="IPR011766">
    <property type="entry name" value="TPP_enzyme_TPP-bd"/>
</dbReference>
<dbReference type="Pfam" id="PF00205">
    <property type="entry name" value="TPP_enzyme_M"/>
    <property type="match status" value="1"/>
</dbReference>
<comment type="cofactor">
    <cofactor evidence="1">
        <name>thiamine diphosphate</name>
        <dbReference type="ChEBI" id="CHEBI:58937"/>
    </cofactor>
</comment>
<dbReference type="InterPro" id="IPR029061">
    <property type="entry name" value="THDP-binding"/>
</dbReference>
<keyword evidence="8" id="KW-0808">Transferase</keyword>
<comment type="caution">
    <text evidence="8">The sequence shown here is derived from an EMBL/GenBank/DDBJ whole genome shotgun (WGS) entry which is preliminary data.</text>
</comment>
<dbReference type="EC" id="2.2.1.6" evidence="8"/>
<dbReference type="Gene3D" id="3.40.50.970">
    <property type="match status" value="2"/>
</dbReference>
<dbReference type="RefSeq" id="WP_184156128.1">
    <property type="nucleotide sequence ID" value="NZ_JACHKA010000001.1"/>
</dbReference>
<organism evidence="8 9">
    <name type="scientific">Sphingobium lignivorans</name>
    <dbReference type="NCBI Taxonomy" id="2735886"/>
    <lineage>
        <taxon>Bacteria</taxon>
        <taxon>Pseudomonadati</taxon>
        <taxon>Pseudomonadota</taxon>
        <taxon>Alphaproteobacteria</taxon>
        <taxon>Sphingomonadales</taxon>
        <taxon>Sphingomonadaceae</taxon>
        <taxon>Sphingobium</taxon>
    </lineage>
</organism>
<dbReference type="SUPFAM" id="SSF52518">
    <property type="entry name" value="Thiamin diphosphate-binding fold (THDP-binding)"/>
    <property type="match status" value="2"/>
</dbReference>
<dbReference type="CDD" id="cd07035">
    <property type="entry name" value="TPP_PYR_POX_like"/>
    <property type="match status" value="1"/>
</dbReference>
<evidence type="ECO:0000256" key="4">
    <source>
        <dbReference type="RuleBase" id="RU362132"/>
    </source>
</evidence>
<feature type="domain" description="Thiamine pyrophosphate enzyme TPP-binding" evidence="6">
    <location>
        <begin position="385"/>
        <end position="535"/>
    </location>
</feature>
<feature type="domain" description="Thiamine pyrophosphate enzyme central" evidence="5">
    <location>
        <begin position="191"/>
        <end position="319"/>
    </location>
</feature>
<dbReference type="Pfam" id="PF02775">
    <property type="entry name" value="TPP_enzyme_C"/>
    <property type="match status" value="1"/>
</dbReference>
<protein>
    <submittedName>
        <fullName evidence="8">Acetolactate synthase-1/2/3 large subunit</fullName>
        <ecNumber evidence="8">2.2.1.6</ecNumber>
    </submittedName>
</protein>
<sequence>MMLGADLIAKAIARQGVGTVFGLPGHLESVFGALQREGIRLIHMRHESPCVLAADAYAQMRRSLGVACVTSGPGLANAVGGIASAFDNSAPVLIIAGRNPLRMLDARPMQELDHARLVRSIVKWAQVVHDPSRLGEYVEMAARIAMSGQPGPVLLEIPRDVANGEADDAVAAASLGPVLRAHPPAPASEDIARAAALLGDAERPLIVAGAGAYWSDAGAELARLNREFGIPVLLQGSSRGLVPEDMETVFPWPVASVAAQQADVVLFAGCRIAGAIGFGTPPVFAADARFIQIDNDASEIGRGRPVEAPVAGDCRHALASMADALSARSPARRDARWVKAAVAPRLERIESAGRSEEGQVHPLRMARELAARMPENSLFVGDGANCNNWFKAVLRCTHSPGFIDHEPFGAMGVGLPHAIGAVAALQEAGDERPVFLGTGDGAFGQYLGELATASLHGLPIFVMVANDGAWGSSRNIALHLFNGTYGVDFAQSGYELVARGLECHGEIATTPAEVGPAFDRALEAVRAGRPAVVNVLVDPDSGLERRDPLLQMITFNRVRFGGA</sequence>
<dbReference type="PANTHER" id="PTHR18968:SF166">
    <property type="entry name" value="2-HYDROXYACYL-COA LYASE 2"/>
    <property type="match status" value="1"/>
</dbReference>
<dbReference type="InterPro" id="IPR029035">
    <property type="entry name" value="DHS-like_NAD/FAD-binding_dom"/>
</dbReference>
<keyword evidence="9" id="KW-1185">Reference proteome</keyword>
<proteinExistence type="inferred from homology"/>
<feature type="domain" description="Thiamine pyrophosphate enzyme N-terminal TPP-binding" evidence="7">
    <location>
        <begin position="3"/>
        <end position="115"/>
    </location>
</feature>
<evidence type="ECO:0000256" key="3">
    <source>
        <dbReference type="ARBA" id="ARBA00023052"/>
    </source>
</evidence>
<dbReference type="PANTHER" id="PTHR18968">
    <property type="entry name" value="THIAMINE PYROPHOSPHATE ENZYMES"/>
    <property type="match status" value="1"/>
</dbReference>
<evidence type="ECO:0000256" key="2">
    <source>
        <dbReference type="ARBA" id="ARBA00007812"/>
    </source>
</evidence>
<evidence type="ECO:0000259" key="7">
    <source>
        <dbReference type="Pfam" id="PF02776"/>
    </source>
</evidence>
<reference evidence="8 9" key="1">
    <citation type="submission" date="2020-08" db="EMBL/GenBank/DDBJ databases">
        <title>Exploring microbial biodiversity for novel pathways involved in the catabolism of aromatic compounds derived from lignin.</title>
        <authorList>
            <person name="Elkins J."/>
        </authorList>
    </citation>
    <scope>NUCLEOTIDE SEQUENCE [LARGE SCALE GENOMIC DNA]</scope>
    <source>
        <strain evidence="8 9">B1D3A</strain>
    </source>
</reference>
<evidence type="ECO:0000256" key="1">
    <source>
        <dbReference type="ARBA" id="ARBA00001964"/>
    </source>
</evidence>
<dbReference type="GO" id="GO:0003984">
    <property type="term" value="F:acetolactate synthase activity"/>
    <property type="evidence" value="ECO:0007669"/>
    <property type="project" value="UniProtKB-EC"/>
</dbReference>
<accession>A0ABR6NJT1</accession>
<dbReference type="SUPFAM" id="SSF52467">
    <property type="entry name" value="DHS-like NAD/FAD-binding domain"/>
    <property type="match status" value="1"/>
</dbReference>
<keyword evidence="3 4" id="KW-0786">Thiamine pyrophosphate</keyword>
<dbReference type="EMBL" id="JACHKA010000001">
    <property type="protein sequence ID" value="MBB5987537.1"/>
    <property type="molecule type" value="Genomic_DNA"/>
</dbReference>
<gene>
    <name evidence="8" type="ORF">HNP60_003511</name>
</gene>
<dbReference type="InterPro" id="IPR012001">
    <property type="entry name" value="Thiamin_PyroP_enz_TPP-bd_dom"/>
</dbReference>
<evidence type="ECO:0000313" key="8">
    <source>
        <dbReference type="EMBL" id="MBB5987537.1"/>
    </source>
</evidence>
<dbReference type="InterPro" id="IPR012000">
    <property type="entry name" value="Thiamin_PyroP_enz_cen_dom"/>
</dbReference>
<dbReference type="Proteomes" id="UP001138540">
    <property type="component" value="Unassembled WGS sequence"/>
</dbReference>